<organism evidence="1 2">
    <name type="scientific">Cuscuta europaea</name>
    <name type="common">European dodder</name>
    <dbReference type="NCBI Taxonomy" id="41803"/>
    <lineage>
        <taxon>Eukaryota</taxon>
        <taxon>Viridiplantae</taxon>
        <taxon>Streptophyta</taxon>
        <taxon>Embryophyta</taxon>
        <taxon>Tracheophyta</taxon>
        <taxon>Spermatophyta</taxon>
        <taxon>Magnoliopsida</taxon>
        <taxon>eudicotyledons</taxon>
        <taxon>Gunneridae</taxon>
        <taxon>Pentapetalae</taxon>
        <taxon>asterids</taxon>
        <taxon>lamiids</taxon>
        <taxon>Solanales</taxon>
        <taxon>Convolvulaceae</taxon>
        <taxon>Cuscuteae</taxon>
        <taxon>Cuscuta</taxon>
        <taxon>Cuscuta subgen. Cuscuta</taxon>
    </lineage>
</organism>
<protein>
    <submittedName>
        <fullName evidence="1">Uncharacterized protein</fullName>
    </submittedName>
</protein>
<dbReference type="EMBL" id="CAMAPE010000070">
    <property type="protein sequence ID" value="CAH9116385.1"/>
    <property type="molecule type" value="Genomic_DNA"/>
</dbReference>
<name>A0A9P1ELR0_CUSEU</name>
<reference evidence="1" key="1">
    <citation type="submission" date="2022-07" db="EMBL/GenBank/DDBJ databases">
        <authorList>
            <person name="Macas J."/>
            <person name="Novak P."/>
            <person name="Neumann P."/>
        </authorList>
    </citation>
    <scope>NUCLEOTIDE SEQUENCE</scope>
</reference>
<dbReference type="OrthoDB" id="1912561at2759"/>
<dbReference type="CDD" id="cd02846">
    <property type="entry name" value="PAZ_argonaute_like"/>
    <property type="match status" value="1"/>
</dbReference>
<evidence type="ECO:0000313" key="1">
    <source>
        <dbReference type="EMBL" id="CAH9116385.1"/>
    </source>
</evidence>
<comment type="caution">
    <text evidence="1">The sequence shown here is derived from an EMBL/GenBank/DDBJ whole genome shotgun (WGS) entry which is preliminary data.</text>
</comment>
<dbReference type="SUPFAM" id="SSF101690">
    <property type="entry name" value="PAZ domain"/>
    <property type="match status" value="1"/>
</dbReference>
<sequence>MKKKNEGGSHDDGEVIKISVCDYFTKHRCVELTYSAFMPCVDVGKPNKPIYLPLEAIRNYSFYDEPVLAACEISTEKQLIQVEGRVLDAPKAVSMSLYRLVMVKIGFLVMAGGT</sequence>
<evidence type="ECO:0000313" key="2">
    <source>
        <dbReference type="Proteomes" id="UP001152484"/>
    </source>
</evidence>
<keyword evidence="2" id="KW-1185">Reference proteome</keyword>
<proteinExistence type="predicted"/>
<dbReference type="AlphaFoldDB" id="A0A9P1ELR0"/>
<gene>
    <name evidence="1" type="ORF">CEURO_LOCUS21131</name>
</gene>
<dbReference type="InterPro" id="IPR036085">
    <property type="entry name" value="PAZ_dom_sf"/>
</dbReference>
<dbReference type="Proteomes" id="UP001152484">
    <property type="component" value="Unassembled WGS sequence"/>
</dbReference>
<accession>A0A9P1ELR0</accession>
<dbReference type="Gene3D" id="2.170.260.10">
    <property type="entry name" value="paz domain"/>
    <property type="match status" value="1"/>
</dbReference>